<accession>A0ABY2HGX8</accession>
<dbReference type="RefSeq" id="XP_073562289.1">
    <property type="nucleotide sequence ID" value="XM_073698833.1"/>
</dbReference>
<dbReference type="EMBL" id="PPTA01000002">
    <property type="protein sequence ID" value="TFB06088.1"/>
    <property type="molecule type" value="Genomic_DNA"/>
</dbReference>
<dbReference type="GeneID" id="300573283"/>
<sequence>MAARPQVASTVAGNALHAAVSAKHQLSLKPWPCPQALSAVPSPEASQPMPWPVQCTHERAELSVDLLLGVVPHATSCRLMLERSESIRGPRVKVKDGGKTPMLRGGVETAGLPIADLVSKPFAPAEDWTEVLTTDDAAL</sequence>
<protein>
    <submittedName>
        <fullName evidence="1">Uncharacterized protein</fullName>
    </submittedName>
</protein>
<evidence type="ECO:0000313" key="2">
    <source>
        <dbReference type="Proteomes" id="UP001642720"/>
    </source>
</evidence>
<keyword evidence="2" id="KW-1185">Reference proteome</keyword>
<comment type="caution">
    <text evidence="1">The sequence shown here is derived from an EMBL/GenBank/DDBJ whole genome shotgun (WGS) entry which is preliminary data.</text>
</comment>
<reference evidence="1 2" key="1">
    <citation type="submission" date="2018-01" db="EMBL/GenBank/DDBJ databases">
        <title>Genome characterization of the sugarcane-associated fungus Trichoderma ghanense CCMA-1212 and their application in lignocelulose bioconversion.</title>
        <authorList>
            <person name="Steindorff A.S."/>
            <person name="Mendes T.D."/>
            <person name="Vilela E.S.D."/>
            <person name="Rodrigues D.S."/>
            <person name="Formighieri E.F."/>
            <person name="Melo I.S."/>
            <person name="Favaro L.C.L."/>
        </authorList>
    </citation>
    <scope>NUCLEOTIDE SEQUENCE [LARGE SCALE GENOMIC DNA]</scope>
    <source>
        <strain evidence="1 2">CCMA-1212</strain>
    </source>
</reference>
<proteinExistence type="predicted"/>
<gene>
    <name evidence="1" type="ORF">CCMA1212_001407</name>
</gene>
<name>A0ABY2HGX8_9HYPO</name>
<evidence type="ECO:0000313" key="1">
    <source>
        <dbReference type="EMBL" id="TFB06088.1"/>
    </source>
</evidence>
<dbReference type="Proteomes" id="UP001642720">
    <property type="component" value="Unassembled WGS sequence"/>
</dbReference>
<organism evidence="1 2">
    <name type="scientific">Trichoderma ghanense</name>
    <dbReference type="NCBI Taxonomy" id="65468"/>
    <lineage>
        <taxon>Eukaryota</taxon>
        <taxon>Fungi</taxon>
        <taxon>Dikarya</taxon>
        <taxon>Ascomycota</taxon>
        <taxon>Pezizomycotina</taxon>
        <taxon>Sordariomycetes</taxon>
        <taxon>Hypocreomycetidae</taxon>
        <taxon>Hypocreales</taxon>
        <taxon>Hypocreaceae</taxon>
        <taxon>Trichoderma</taxon>
    </lineage>
</organism>